<gene>
    <name evidence="1" type="ORF">UFOVP347_23</name>
</gene>
<sequence>MNKPKYSPKVSTPIPPALVEELSKLFPDKSPALTKTDREVWWDAGRASVVAFLRMAMEEQNKAGTVLNPR</sequence>
<accession>A0A6J5LZG2</accession>
<organism evidence="1">
    <name type="scientific">uncultured Caudovirales phage</name>
    <dbReference type="NCBI Taxonomy" id="2100421"/>
    <lineage>
        <taxon>Viruses</taxon>
        <taxon>Duplodnaviria</taxon>
        <taxon>Heunggongvirae</taxon>
        <taxon>Uroviricota</taxon>
        <taxon>Caudoviricetes</taxon>
        <taxon>Peduoviridae</taxon>
        <taxon>Maltschvirus</taxon>
        <taxon>Maltschvirus maltsch</taxon>
    </lineage>
</organism>
<protein>
    <submittedName>
        <fullName evidence="1">Uncharacterized protein</fullName>
    </submittedName>
</protein>
<proteinExistence type="predicted"/>
<evidence type="ECO:0000313" key="1">
    <source>
        <dbReference type="EMBL" id="CAB4139421.1"/>
    </source>
</evidence>
<reference evidence="1" key="1">
    <citation type="submission" date="2020-04" db="EMBL/GenBank/DDBJ databases">
        <authorList>
            <person name="Chiriac C."/>
            <person name="Salcher M."/>
            <person name="Ghai R."/>
            <person name="Kavagutti S V."/>
        </authorList>
    </citation>
    <scope>NUCLEOTIDE SEQUENCE</scope>
</reference>
<dbReference type="EMBL" id="LR796356">
    <property type="protein sequence ID" value="CAB4139421.1"/>
    <property type="molecule type" value="Genomic_DNA"/>
</dbReference>
<name>A0A6J5LZG2_9CAUD</name>